<feature type="transmembrane region" description="Helical" evidence="1">
    <location>
        <begin position="123"/>
        <end position="148"/>
    </location>
</feature>
<name>A0A8B6CGS8_MYTGA</name>
<comment type="caution">
    <text evidence="2">The sequence shown here is derived from an EMBL/GenBank/DDBJ whole genome shotgun (WGS) entry which is preliminary data.</text>
</comment>
<protein>
    <submittedName>
        <fullName evidence="2">Uncharacterized protein</fullName>
    </submittedName>
</protein>
<evidence type="ECO:0000313" key="3">
    <source>
        <dbReference type="Proteomes" id="UP000596742"/>
    </source>
</evidence>
<organism evidence="2 3">
    <name type="scientific">Mytilus galloprovincialis</name>
    <name type="common">Mediterranean mussel</name>
    <dbReference type="NCBI Taxonomy" id="29158"/>
    <lineage>
        <taxon>Eukaryota</taxon>
        <taxon>Metazoa</taxon>
        <taxon>Spiralia</taxon>
        <taxon>Lophotrochozoa</taxon>
        <taxon>Mollusca</taxon>
        <taxon>Bivalvia</taxon>
        <taxon>Autobranchia</taxon>
        <taxon>Pteriomorphia</taxon>
        <taxon>Mytilida</taxon>
        <taxon>Mytiloidea</taxon>
        <taxon>Mytilidae</taxon>
        <taxon>Mytilinae</taxon>
        <taxon>Mytilus</taxon>
    </lineage>
</organism>
<dbReference type="OrthoDB" id="6152301at2759"/>
<keyword evidence="1" id="KW-0472">Membrane</keyword>
<reference evidence="2" key="1">
    <citation type="submission" date="2018-11" db="EMBL/GenBank/DDBJ databases">
        <authorList>
            <person name="Alioto T."/>
            <person name="Alioto T."/>
        </authorList>
    </citation>
    <scope>NUCLEOTIDE SEQUENCE</scope>
</reference>
<keyword evidence="1" id="KW-1133">Transmembrane helix</keyword>
<evidence type="ECO:0000313" key="2">
    <source>
        <dbReference type="EMBL" id="VDI05158.1"/>
    </source>
</evidence>
<sequence>MCLNCTLGPGILKLTCKIDKLHLPVSFHNNFGKEIAFCSLPFPSPLCISGYKNTTVRQNIHTNETVVTIREIIDQRINGNWSCLHGYGRDMYEADFEINIPILEGQHKREQTGDLLSPKKMSWYTIAGISISVITLTIVGGVLGIYIYKVKCFFRSADNKSNKNEEKKQMIDNEKKGNCDKLMEWIRLFFCKVKNQQNMHQ</sequence>
<evidence type="ECO:0000256" key="1">
    <source>
        <dbReference type="SAM" id="Phobius"/>
    </source>
</evidence>
<accession>A0A8B6CGS8</accession>
<dbReference type="EMBL" id="UYJE01001780">
    <property type="protein sequence ID" value="VDI05158.1"/>
    <property type="molecule type" value="Genomic_DNA"/>
</dbReference>
<keyword evidence="1" id="KW-0812">Transmembrane</keyword>
<dbReference type="AlphaFoldDB" id="A0A8B6CGS8"/>
<keyword evidence="3" id="KW-1185">Reference proteome</keyword>
<gene>
    <name evidence="2" type="ORF">MGAL_10B071684</name>
</gene>
<proteinExistence type="predicted"/>
<dbReference type="Proteomes" id="UP000596742">
    <property type="component" value="Unassembled WGS sequence"/>
</dbReference>